<feature type="compositionally biased region" description="Polar residues" evidence="1">
    <location>
        <begin position="367"/>
        <end position="382"/>
    </location>
</feature>
<protein>
    <submittedName>
        <fullName evidence="3">Uncharacterized protein</fullName>
    </submittedName>
</protein>
<evidence type="ECO:0000313" key="4">
    <source>
        <dbReference type="Proteomes" id="UP001500200"/>
    </source>
</evidence>
<proteinExistence type="predicted"/>
<evidence type="ECO:0000256" key="2">
    <source>
        <dbReference type="SAM" id="Phobius"/>
    </source>
</evidence>
<gene>
    <name evidence="3" type="ORF">GCM10023346_48690</name>
</gene>
<accession>A0ABP8VAF2</accession>
<keyword evidence="2" id="KW-0812">Transmembrane</keyword>
<sequence>MRQQKLPIPLRVMLRLEMGASLTFWRVLRVSIGATLYVVAIMYLSHVVRTGRLELLPDDMEPLGPGETLGALAAVATGTIALQVMAQTAYSKKSETLEEHGHRKVVMLLALMSSTVSFILATIAWLSLGEGSFGRLANVLVVTTLAAMNCFIASDAAGRIHRIDTNNLDIQVSAARKVVSHYRRKRLPPLSGLAVRHWFIAGLLDILAITAVIGTLEAIIMSKFTWGSWVVSYVISAVWAVLVLAAFAVTAASWFKDDVVDRWQASASCLLLIVVAVLTILNVAPHRGVLHILVLLLLPIGLTFASLKTTRMRNRWLLPPWVPGSLVRTHVARRVKAADVEARSELSEIKQRQHRRRPGPTRVPHDANSSFAPLSGTLTPHS</sequence>
<keyword evidence="2" id="KW-1133">Transmembrane helix</keyword>
<keyword evidence="2" id="KW-0472">Membrane</keyword>
<feature type="transmembrane region" description="Helical" evidence="2">
    <location>
        <begin position="290"/>
        <end position="307"/>
    </location>
</feature>
<feature type="transmembrane region" description="Helical" evidence="2">
    <location>
        <begin position="267"/>
        <end position="284"/>
    </location>
</feature>
<dbReference type="Proteomes" id="UP001500200">
    <property type="component" value="Unassembled WGS sequence"/>
</dbReference>
<organism evidence="3 4">
    <name type="scientific">Arthrobacter gyeryongensis</name>
    <dbReference type="NCBI Taxonomy" id="1650592"/>
    <lineage>
        <taxon>Bacteria</taxon>
        <taxon>Bacillati</taxon>
        <taxon>Actinomycetota</taxon>
        <taxon>Actinomycetes</taxon>
        <taxon>Micrococcales</taxon>
        <taxon>Micrococcaceae</taxon>
        <taxon>Arthrobacter</taxon>
    </lineage>
</organism>
<feature type="transmembrane region" description="Helical" evidence="2">
    <location>
        <begin position="68"/>
        <end position="86"/>
    </location>
</feature>
<feature type="transmembrane region" description="Helical" evidence="2">
    <location>
        <begin position="193"/>
        <end position="213"/>
    </location>
</feature>
<comment type="caution">
    <text evidence="3">The sequence shown here is derived from an EMBL/GenBank/DDBJ whole genome shotgun (WGS) entry which is preliminary data.</text>
</comment>
<keyword evidence="4" id="KW-1185">Reference proteome</keyword>
<dbReference type="EMBL" id="BAABKK010000052">
    <property type="protein sequence ID" value="GAA4655735.1"/>
    <property type="molecule type" value="Genomic_DNA"/>
</dbReference>
<feature type="transmembrane region" description="Helical" evidence="2">
    <location>
        <begin position="133"/>
        <end position="152"/>
    </location>
</feature>
<evidence type="ECO:0000256" key="1">
    <source>
        <dbReference type="SAM" id="MobiDB-lite"/>
    </source>
</evidence>
<feature type="transmembrane region" description="Helical" evidence="2">
    <location>
        <begin position="106"/>
        <end position="127"/>
    </location>
</feature>
<reference evidence="4" key="1">
    <citation type="journal article" date="2019" name="Int. J. Syst. Evol. Microbiol.">
        <title>The Global Catalogue of Microorganisms (GCM) 10K type strain sequencing project: providing services to taxonomists for standard genome sequencing and annotation.</title>
        <authorList>
            <consortium name="The Broad Institute Genomics Platform"/>
            <consortium name="The Broad Institute Genome Sequencing Center for Infectious Disease"/>
            <person name="Wu L."/>
            <person name="Ma J."/>
        </authorList>
    </citation>
    <scope>NUCLEOTIDE SEQUENCE [LARGE SCALE GENOMIC DNA]</scope>
    <source>
        <strain evidence="4">JCM 18514</strain>
    </source>
</reference>
<evidence type="ECO:0000313" key="3">
    <source>
        <dbReference type="EMBL" id="GAA4655735.1"/>
    </source>
</evidence>
<feature type="transmembrane region" description="Helical" evidence="2">
    <location>
        <begin position="233"/>
        <end position="255"/>
    </location>
</feature>
<feature type="transmembrane region" description="Helical" evidence="2">
    <location>
        <begin position="27"/>
        <end position="48"/>
    </location>
</feature>
<name>A0ABP8VAF2_9MICC</name>
<feature type="region of interest" description="Disordered" evidence="1">
    <location>
        <begin position="344"/>
        <end position="382"/>
    </location>
</feature>